<gene>
    <name evidence="1" type="ORF">PGTUg99_025714</name>
</gene>
<comment type="caution">
    <text evidence="1">The sequence shown here is derived from an EMBL/GenBank/DDBJ whole genome shotgun (WGS) entry which is preliminary data.</text>
</comment>
<evidence type="ECO:0000313" key="2">
    <source>
        <dbReference type="Proteomes" id="UP000325313"/>
    </source>
</evidence>
<proteinExistence type="predicted"/>
<sequence>MNESVHYGRWISQLLRNCFGIVAQPAPAGDDVRDLGPGEMRTPLRKRFRTFSARLAKKFRKVCVIITQFHTSAFFCEAHLRNGYEAISK</sequence>
<reference evidence="1 2" key="1">
    <citation type="submission" date="2019-05" db="EMBL/GenBank/DDBJ databases">
        <title>Emergence of the Ug99 lineage of the wheat stem rust pathogen through somatic hybridization.</title>
        <authorList>
            <person name="Li F."/>
            <person name="Upadhyaya N.M."/>
            <person name="Sperschneider J."/>
            <person name="Matny O."/>
            <person name="Nguyen-Phuc H."/>
            <person name="Mago R."/>
            <person name="Raley C."/>
            <person name="Miller M.E."/>
            <person name="Silverstein K.A.T."/>
            <person name="Henningsen E."/>
            <person name="Hirsch C.D."/>
            <person name="Visser B."/>
            <person name="Pretorius Z.A."/>
            <person name="Steffenson B.J."/>
            <person name="Schwessinger B."/>
            <person name="Dodds P.N."/>
            <person name="Figueroa M."/>
        </authorList>
    </citation>
    <scope>NUCLEOTIDE SEQUENCE [LARGE SCALE GENOMIC DNA]</scope>
    <source>
        <strain evidence="1 2">Ug99</strain>
    </source>
</reference>
<name>A0A5B0RLN4_PUCGR</name>
<organism evidence="1 2">
    <name type="scientific">Puccinia graminis f. sp. tritici</name>
    <dbReference type="NCBI Taxonomy" id="56615"/>
    <lineage>
        <taxon>Eukaryota</taxon>
        <taxon>Fungi</taxon>
        <taxon>Dikarya</taxon>
        <taxon>Basidiomycota</taxon>
        <taxon>Pucciniomycotina</taxon>
        <taxon>Pucciniomycetes</taxon>
        <taxon>Pucciniales</taxon>
        <taxon>Pucciniaceae</taxon>
        <taxon>Puccinia</taxon>
    </lineage>
</organism>
<evidence type="ECO:0000313" key="1">
    <source>
        <dbReference type="EMBL" id="KAA1126309.1"/>
    </source>
</evidence>
<dbReference type="AlphaFoldDB" id="A0A5B0RLN4"/>
<protein>
    <submittedName>
        <fullName evidence="1">Uncharacterized protein</fullName>
    </submittedName>
</protein>
<dbReference type="EMBL" id="VDEP01000172">
    <property type="protein sequence ID" value="KAA1126309.1"/>
    <property type="molecule type" value="Genomic_DNA"/>
</dbReference>
<dbReference type="Proteomes" id="UP000325313">
    <property type="component" value="Unassembled WGS sequence"/>
</dbReference>
<accession>A0A5B0RLN4</accession>